<comment type="similarity">
    <text evidence="1">Belongs to the WD repeat striatin family.</text>
</comment>
<dbReference type="InterPro" id="IPR036322">
    <property type="entry name" value="WD40_repeat_dom_sf"/>
</dbReference>
<dbReference type="PANTHER" id="PTHR15653">
    <property type="entry name" value="STRIATIN"/>
    <property type="match status" value="1"/>
</dbReference>
<evidence type="ECO:0000256" key="5">
    <source>
        <dbReference type="ARBA" id="ARBA00023054"/>
    </source>
</evidence>
<protein>
    <submittedName>
        <fullName evidence="8">Putative striatin</fullName>
    </submittedName>
</protein>
<evidence type="ECO:0000256" key="2">
    <source>
        <dbReference type="ARBA" id="ARBA00022574"/>
    </source>
</evidence>
<name>A0A5K4EQ29_SCHMA</name>
<evidence type="ECO:0000256" key="6">
    <source>
        <dbReference type="PROSITE-ProRule" id="PRU00221"/>
    </source>
</evidence>
<dbReference type="PROSITE" id="PS00678">
    <property type="entry name" value="WD_REPEATS_1"/>
    <property type="match status" value="2"/>
</dbReference>
<dbReference type="Gene3D" id="1.20.5.300">
    <property type="match status" value="1"/>
</dbReference>
<organism evidence="8">
    <name type="scientific">Schistosoma mansoni</name>
    <name type="common">Blood fluke</name>
    <dbReference type="NCBI Taxonomy" id="6183"/>
    <lineage>
        <taxon>Eukaryota</taxon>
        <taxon>Metazoa</taxon>
        <taxon>Spiralia</taxon>
        <taxon>Lophotrochozoa</taxon>
        <taxon>Platyhelminthes</taxon>
        <taxon>Trematoda</taxon>
        <taxon>Digenea</taxon>
        <taxon>Strigeidida</taxon>
        <taxon>Schistosomatoidea</taxon>
        <taxon>Schistosomatidae</taxon>
        <taxon>Schistosoma</taxon>
    </lineage>
</organism>
<keyword evidence="4" id="KW-0112">Calmodulin-binding</keyword>
<evidence type="ECO:0000256" key="3">
    <source>
        <dbReference type="ARBA" id="ARBA00022737"/>
    </source>
</evidence>
<dbReference type="InterPro" id="IPR019775">
    <property type="entry name" value="WD40_repeat_CS"/>
</dbReference>
<feature type="repeat" description="WD" evidence="6">
    <location>
        <begin position="551"/>
        <end position="592"/>
    </location>
</feature>
<feature type="domain" description="Striatin N-terminal" evidence="7">
    <location>
        <begin position="70"/>
        <end position="178"/>
    </location>
</feature>
<dbReference type="InterPro" id="IPR051488">
    <property type="entry name" value="WD_repeat_striatin"/>
</dbReference>
<keyword evidence="5" id="KW-0175">Coiled coil</keyword>
<dbReference type="PANTHER" id="PTHR15653:SF0">
    <property type="entry name" value="CONNECTOR OF KINASE TO AP-1, ISOFORM E"/>
    <property type="match status" value="1"/>
</dbReference>
<dbReference type="PRINTS" id="PR00320">
    <property type="entry name" value="GPROTEINBRPT"/>
</dbReference>
<dbReference type="Gene3D" id="2.130.10.10">
    <property type="entry name" value="YVTN repeat-like/Quinoprotein amine dehydrogenase"/>
    <property type="match status" value="2"/>
</dbReference>
<dbReference type="STRING" id="6183.A0A5K4EQ29"/>
<dbReference type="CDD" id="cd00200">
    <property type="entry name" value="WD40"/>
    <property type="match status" value="1"/>
</dbReference>
<accession>A0A5K4EQ29</accession>
<evidence type="ECO:0000313" key="8">
    <source>
        <dbReference type="WBParaSite" id="Smp_141040.2"/>
    </source>
</evidence>
<evidence type="ECO:0000256" key="1">
    <source>
        <dbReference type="ARBA" id="ARBA00009616"/>
    </source>
</evidence>
<feature type="repeat" description="WD" evidence="6">
    <location>
        <begin position="825"/>
        <end position="866"/>
    </location>
</feature>
<dbReference type="Pfam" id="PF00400">
    <property type="entry name" value="WD40"/>
    <property type="match status" value="5"/>
</dbReference>
<dbReference type="InterPro" id="IPR001680">
    <property type="entry name" value="WD40_rpt"/>
</dbReference>
<sequence length="903" mass="101378">MKNSSSKLPFVRRTETGFILNTVLVQNSDAELLMDTECFSRPTTSVNFQRDAEGAAETFPSIQTKTNFYTMAGILDFLQLEWSRMQSERTQWDVERAELHARIAFLQGKFRGLECLRNDLIRRIKMLEYALIRERSNKTQDGQSKENEENMISVHFSRSDSGTDHSKTNVDSEWQNENIQLSKYLIDSTSSNVSHTFGNPALCDASGVSLLVSDGLSSETNVLQGSLKYDDSELKGLQNSLELPIEHCGLEQNKQSQDGPFDFSLSNSSSFDYLALTEEGDLTSTIESQCITDPETAEALLEFEQLVAQSPCLDKTPSIEHINHTLLKHNESLHKDWDNLNEQELLQRFEEQYRADRSHVKSSHLSLHFPLISNVKLKESLNIDDKKLKIISLPNDLNVQQSSYGSNNNSDRPINFDAVEDELDNILPNFDMLINQKHQHHHQQRNVPKNEILHNSSITTTNTTTTTTTTSNILSNQLNSTNESTLRLEDLANLSNMSKSEFNSKQAHAVALAMDNLDGMSECLINRSSNEKINQSTPTQKPATWTAKYTLRSHFDAIRDICFHPSESVLVTCSEDHTLKLWNLNKTVQTKKSSMFDVEPIYTFRGHNSPVLSVAMVPSLLKVDNSCQSGLMLSPIYIYSGDLSGCIRSWCVSNLQLDPYDTFDKAMMGPIFEGHTDAVWSLCSRYDGLLLSTSSDGTSRLWHLRPNSFVSSDVYYISKILNKCENISQQDSTPTSATFLSTNLAQFAAGFNSGHVCLFNLETHQIVRNFQSINKTDVSDTSQDANVYSVNSVISHPHLSLIISAHDDRQIRFWDSLSGKCVHSLTAHLDSVTTLSLNSKGTLLLSASHDCSIRIWDINTKLCIQEITGHRKKFGEAINAVAFHPTQHFMASAGSDALAKVYV</sequence>
<keyword evidence="2 6" id="KW-0853">WD repeat</keyword>
<dbReference type="GO" id="GO:0005516">
    <property type="term" value="F:calmodulin binding"/>
    <property type="evidence" value="ECO:0007669"/>
    <property type="project" value="UniProtKB-KW"/>
</dbReference>
<dbReference type="PROSITE" id="PS50082">
    <property type="entry name" value="WD_REPEATS_2"/>
    <property type="match status" value="4"/>
</dbReference>
<reference evidence="8" key="1">
    <citation type="submission" date="2019-11" db="UniProtKB">
        <authorList>
            <consortium name="WormBaseParasite"/>
        </authorList>
    </citation>
    <scope>IDENTIFICATION</scope>
    <source>
        <strain evidence="8">Puerto Rican</strain>
    </source>
</reference>
<dbReference type="InterPro" id="IPR015943">
    <property type="entry name" value="WD40/YVTN_repeat-like_dom_sf"/>
</dbReference>
<feature type="repeat" description="WD" evidence="6">
    <location>
        <begin position="783"/>
        <end position="824"/>
    </location>
</feature>
<evidence type="ECO:0000259" key="7">
    <source>
        <dbReference type="Pfam" id="PF08232"/>
    </source>
</evidence>
<dbReference type="SUPFAM" id="SSF50978">
    <property type="entry name" value="WD40 repeat-like"/>
    <property type="match status" value="1"/>
</dbReference>
<evidence type="ECO:0000256" key="4">
    <source>
        <dbReference type="ARBA" id="ARBA00022860"/>
    </source>
</evidence>
<dbReference type="SMART" id="SM00320">
    <property type="entry name" value="WD40"/>
    <property type="match status" value="7"/>
</dbReference>
<dbReference type="ExpressionAtlas" id="A0A5K4EQ29">
    <property type="expression patterns" value="baseline"/>
</dbReference>
<keyword evidence="3" id="KW-0677">Repeat</keyword>
<dbReference type="PROSITE" id="PS50294">
    <property type="entry name" value="WD_REPEATS_REGION"/>
    <property type="match status" value="2"/>
</dbReference>
<proteinExistence type="inferred from homology"/>
<feature type="repeat" description="WD" evidence="6">
    <location>
        <begin position="672"/>
        <end position="712"/>
    </location>
</feature>
<dbReference type="InterPro" id="IPR013258">
    <property type="entry name" value="Striatin_N"/>
</dbReference>
<dbReference type="InParanoid" id="A0A5K4EQ29"/>
<dbReference type="InterPro" id="IPR020472">
    <property type="entry name" value="WD40_PAC1"/>
</dbReference>
<dbReference type="WBParaSite" id="Smp_141040.2">
    <property type="protein sequence ID" value="Smp_141040.2"/>
    <property type="gene ID" value="Smp_141040"/>
</dbReference>
<dbReference type="AlphaFoldDB" id="A0A5K4EQ29"/>
<dbReference type="Pfam" id="PF08232">
    <property type="entry name" value="Striatin"/>
    <property type="match status" value="1"/>
</dbReference>